<protein>
    <submittedName>
        <fullName evidence="1">Uncharacterized protein</fullName>
    </submittedName>
</protein>
<sequence>LKNNFNIYQHLIRTTNFLATISRLSIDLRNDGTHRALIPLSDPELSVLFYVSFLRSNREKVQKFLEWADEIRELPHTVRLSAALSLAHLSLNFIIDSGGQQEKEGIYTLFPNSYASFG</sequence>
<evidence type="ECO:0000313" key="2">
    <source>
        <dbReference type="Proteomes" id="UP000823894"/>
    </source>
</evidence>
<comment type="caution">
    <text evidence="1">The sequence shown here is derived from an EMBL/GenBank/DDBJ whole genome shotgun (WGS) entry which is preliminary data.</text>
</comment>
<dbReference type="Proteomes" id="UP000823894">
    <property type="component" value="Unassembled WGS sequence"/>
</dbReference>
<evidence type="ECO:0000313" key="1">
    <source>
        <dbReference type="EMBL" id="HJC39477.1"/>
    </source>
</evidence>
<organism evidence="1 2">
    <name type="scientific">Candidatus Mediterraneibacter faecigallinarum</name>
    <dbReference type="NCBI Taxonomy" id="2838669"/>
    <lineage>
        <taxon>Bacteria</taxon>
        <taxon>Bacillati</taxon>
        <taxon>Bacillota</taxon>
        <taxon>Clostridia</taxon>
        <taxon>Lachnospirales</taxon>
        <taxon>Lachnospiraceae</taxon>
        <taxon>Mediterraneibacter</taxon>
    </lineage>
</organism>
<accession>A0A9D2SY69</accession>
<reference evidence="1" key="1">
    <citation type="journal article" date="2021" name="PeerJ">
        <title>Extensive microbial diversity within the chicken gut microbiome revealed by metagenomics and culture.</title>
        <authorList>
            <person name="Gilroy R."/>
            <person name="Ravi A."/>
            <person name="Getino M."/>
            <person name="Pursley I."/>
            <person name="Horton D.L."/>
            <person name="Alikhan N.F."/>
            <person name="Baker D."/>
            <person name="Gharbi K."/>
            <person name="Hall N."/>
            <person name="Watson M."/>
            <person name="Adriaenssens E.M."/>
            <person name="Foster-Nyarko E."/>
            <person name="Jarju S."/>
            <person name="Secka A."/>
            <person name="Antonio M."/>
            <person name="Oren A."/>
            <person name="Chaudhuri R.R."/>
            <person name="La Ragione R."/>
            <person name="Hildebrand F."/>
            <person name="Pallen M.J."/>
        </authorList>
    </citation>
    <scope>NUCLEOTIDE SEQUENCE</scope>
    <source>
        <strain evidence="1">ChiGjej1B1-1692</strain>
    </source>
</reference>
<name>A0A9D2SY69_9FIRM</name>
<dbReference type="AlphaFoldDB" id="A0A9D2SY69"/>
<reference evidence="1" key="2">
    <citation type="submission" date="2021-04" db="EMBL/GenBank/DDBJ databases">
        <authorList>
            <person name="Gilroy R."/>
        </authorList>
    </citation>
    <scope>NUCLEOTIDE SEQUENCE</scope>
    <source>
        <strain evidence="1">ChiGjej1B1-1692</strain>
    </source>
</reference>
<feature type="non-terminal residue" evidence="1">
    <location>
        <position position="1"/>
    </location>
</feature>
<dbReference type="EMBL" id="DWWK01000171">
    <property type="protein sequence ID" value="HJC39477.1"/>
    <property type="molecule type" value="Genomic_DNA"/>
</dbReference>
<proteinExistence type="predicted"/>
<gene>
    <name evidence="1" type="ORF">H9757_10535</name>
</gene>